<dbReference type="SUPFAM" id="SSF52374">
    <property type="entry name" value="Nucleotidylyl transferase"/>
    <property type="match status" value="1"/>
</dbReference>
<name>A0ABP9PPF4_9BACT</name>
<dbReference type="InterPro" id="IPR015864">
    <property type="entry name" value="FAD_synthase"/>
</dbReference>
<dbReference type="EC" id="2.7.1.26" evidence="15"/>
<dbReference type="EC" id="2.7.7.2" evidence="15"/>
<evidence type="ECO:0000313" key="18">
    <source>
        <dbReference type="Proteomes" id="UP001499852"/>
    </source>
</evidence>
<keyword evidence="5 15" id="KW-0288">FMN</keyword>
<evidence type="ECO:0000256" key="13">
    <source>
        <dbReference type="ARBA" id="ARBA00047880"/>
    </source>
</evidence>
<dbReference type="PANTHER" id="PTHR22749">
    <property type="entry name" value="RIBOFLAVIN KINASE/FMN ADENYLYLTRANSFERASE"/>
    <property type="match status" value="1"/>
</dbReference>
<keyword evidence="7 15" id="KW-0548">Nucleotidyltransferase</keyword>
<feature type="domain" description="Riboflavin kinase" evidence="16">
    <location>
        <begin position="189"/>
        <end position="314"/>
    </location>
</feature>
<evidence type="ECO:0000256" key="5">
    <source>
        <dbReference type="ARBA" id="ARBA00022643"/>
    </source>
</evidence>
<keyword evidence="12" id="KW-0511">Multifunctional enzyme</keyword>
<dbReference type="InterPro" id="IPR023468">
    <property type="entry name" value="Riboflavin_kinase"/>
</dbReference>
<evidence type="ECO:0000313" key="17">
    <source>
        <dbReference type="EMBL" id="GAA5149103.1"/>
    </source>
</evidence>
<comment type="catalytic activity">
    <reaction evidence="13 15">
        <text>riboflavin + ATP = FMN + ADP + H(+)</text>
        <dbReference type="Rhea" id="RHEA:14357"/>
        <dbReference type="ChEBI" id="CHEBI:15378"/>
        <dbReference type="ChEBI" id="CHEBI:30616"/>
        <dbReference type="ChEBI" id="CHEBI:57986"/>
        <dbReference type="ChEBI" id="CHEBI:58210"/>
        <dbReference type="ChEBI" id="CHEBI:456216"/>
        <dbReference type="EC" id="2.7.1.26"/>
    </reaction>
</comment>
<evidence type="ECO:0000256" key="14">
    <source>
        <dbReference type="ARBA" id="ARBA00049494"/>
    </source>
</evidence>
<dbReference type="EMBL" id="BAABIA010000013">
    <property type="protein sequence ID" value="GAA5149103.1"/>
    <property type="molecule type" value="Genomic_DNA"/>
</dbReference>
<evidence type="ECO:0000256" key="1">
    <source>
        <dbReference type="ARBA" id="ARBA00002121"/>
    </source>
</evidence>
<dbReference type="InterPro" id="IPR014729">
    <property type="entry name" value="Rossmann-like_a/b/a_fold"/>
</dbReference>
<evidence type="ECO:0000256" key="7">
    <source>
        <dbReference type="ARBA" id="ARBA00022695"/>
    </source>
</evidence>
<sequence length="315" mass="34390">MRHIPTMLKLRSIQELSLVPGPVALAIGVFDGVHLGHQEVIRAAQEHAAQHQGQAIVMSFDPHPLSVLRPEAQPKRLCGDRQRARLLAAMGVSGTLMCPFTREVAETSAEDFVNSLVQACRPLGCISVGYTWSFGRNRSGNIHSLMDLGQRHDFAVYGVPPIRRDGQVVSSTLIRDAVAVGDLGRASDMLGRTYSLLGVVMEGRKLARQLGFPTANVQPEAEVLPPYGVYAVEACVDGEWLPGIANLGVRPTVEQEGVRPSLEVNLFDWSGDLYGQDLEVRLKAFVRPEQKFAGVEALRLQIAQDVEQARLLLSA</sequence>
<reference evidence="18" key="1">
    <citation type="journal article" date="2019" name="Int. J. Syst. Evol. Microbiol.">
        <title>The Global Catalogue of Microorganisms (GCM) 10K type strain sequencing project: providing services to taxonomists for standard genome sequencing and annotation.</title>
        <authorList>
            <consortium name="The Broad Institute Genomics Platform"/>
            <consortium name="The Broad Institute Genome Sequencing Center for Infectious Disease"/>
            <person name="Wu L."/>
            <person name="Ma J."/>
        </authorList>
    </citation>
    <scope>NUCLEOTIDE SEQUENCE [LARGE SCALE GENOMIC DNA]</scope>
    <source>
        <strain evidence="18">JCM 18053</strain>
    </source>
</reference>
<accession>A0ABP9PPF4</accession>
<comment type="similarity">
    <text evidence="15">Belongs to the ribF family.</text>
</comment>
<keyword evidence="4 15" id="KW-0285">Flavoprotein</keyword>
<dbReference type="InterPro" id="IPR002606">
    <property type="entry name" value="Riboflavin_kinase_bac"/>
</dbReference>
<dbReference type="PANTHER" id="PTHR22749:SF6">
    <property type="entry name" value="RIBOFLAVIN KINASE"/>
    <property type="match status" value="1"/>
</dbReference>
<evidence type="ECO:0000256" key="10">
    <source>
        <dbReference type="ARBA" id="ARBA00022827"/>
    </source>
</evidence>
<dbReference type="Pfam" id="PF06574">
    <property type="entry name" value="FAD_syn"/>
    <property type="match status" value="1"/>
</dbReference>
<dbReference type="GO" id="GO:0016301">
    <property type="term" value="F:kinase activity"/>
    <property type="evidence" value="ECO:0007669"/>
    <property type="project" value="UniProtKB-KW"/>
</dbReference>
<dbReference type="NCBIfam" id="TIGR00083">
    <property type="entry name" value="ribF"/>
    <property type="match status" value="1"/>
</dbReference>
<evidence type="ECO:0000256" key="6">
    <source>
        <dbReference type="ARBA" id="ARBA00022679"/>
    </source>
</evidence>
<dbReference type="CDD" id="cd02064">
    <property type="entry name" value="FAD_synthetase_N"/>
    <property type="match status" value="1"/>
</dbReference>
<dbReference type="SMART" id="SM00904">
    <property type="entry name" value="Flavokinase"/>
    <property type="match status" value="1"/>
</dbReference>
<dbReference type="InterPro" id="IPR015865">
    <property type="entry name" value="Riboflavin_kinase_bac/euk"/>
</dbReference>
<dbReference type="Pfam" id="PF01687">
    <property type="entry name" value="Flavokinase"/>
    <property type="match status" value="1"/>
</dbReference>
<keyword evidence="8 15" id="KW-0547">Nucleotide-binding</keyword>
<comment type="pathway">
    <text evidence="3 15">Cofactor biosynthesis; FMN biosynthesis; FMN from riboflavin (ATP route): step 1/1.</text>
</comment>
<dbReference type="Gene3D" id="2.40.30.30">
    <property type="entry name" value="Riboflavin kinase-like"/>
    <property type="match status" value="1"/>
</dbReference>
<dbReference type="InterPro" id="IPR023465">
    <property type="entry name" value="Riboflavin_kinase_dom_sf"/>
</dbReference>
<dbReference type="NCBIfam" id="NF004160">
    <property type="entry name" value="PRK05627.1-3"/>
    <property type="match status" value="1"/>
</dbReference>
<keyword evidence="6 15" id="KW-0808">Transferase</keyword>
<evidence type="ECO:0000256" key="8">
    <source>
        <dbReference type="ARBA" id="ARBA00022741"/>
    </source>
</evidence>
<evidence type="ECO:0000259" key="16">
    <source>
        <dbReference type="SMART" id="SM00904"/>
    </source>
</evidence>
<evidence type="ECO:0000256" key="11">
    <source>
        <dbReference type="ARBA" id="ARBA00022840"/>
    </source>
</evidence>
<evidence type="ECO:0000256" key="4">
    <source>
        <dbReference type="ARBA" id="ARBA00022630"/>
    </source>
</evidence>
<gene>
    <name evidence="17" type="primary">ribF</name>
    <name evidence="17" type="ORF">GCM10023213_46300</name>
</gene>
<keyword evidence="9 15" id="KW-0418">Kinase</keyword>
<proteinExistence type="inferred from homology"/>
<dbReference type="PIRSF" id="PIRSF004491">
    <property type="entry name" value="FAD_Synth"/>
    <property type="match status" value="1"/>
</dbReference>
<comment type="function">
    <text evidence="1">Catalyzes the phosphorylation of riboflavin to FMN followed by the adenylation of FMN to FAD.</text>
</comment>
<comment type="catalytic activity">
    <reaction evidence="14 15">
        <text>FMN + ATP + H(+) = FAD + diphosphate</text>
        <dbReference type="Rhea" id="RHEA:17237"/>
        <dbReference type="ChEBI" id="CHEBI:15378"/>
        <dbReference type="ChEBI" id="CHEBI:30616"/>
        <dbReference type="ChEBI" id="CHEBI:33019"/>
        <dbReference type="ChEBI" id="CHEBI:57692"/>
        <dbReference type="ChEBI" id="CHEBI:58210"/>
        <dbReference type="EC" id="2.7.7.2"/>
    </reaction>
</comment>
<dbReference type="SUPFAM" id="SSF82114">
    <property type="entry name" value="Riboflavin kinase-like"/>
    <property type="match status" value="1"/>
</dbReference>
<evidence type="ECO:0000256" key="9">
    <source>
        <dbReference type="ARBA" id="ARBA00022777"/>
    </source>
</evidence>
<evidence type="ECO:0000256" key="3">
    <source>
        <dbReference type="ARBA" id="ARBA00005201"/>
    </source>
</evidence>
<protein>
    <recommendedName>
        <fullName evidence="15">Riboflavin biosynthesis protein</fullName>
    </recommendedName>
    <domain>
        <recommendedName>
            <fullName evidence="15">Riboflavin kinase</fullName>
            <ecNumber evidence="15">2.7.1.26</ecNumber>
        </recommendedName>
        <alternativeName>
            <fullName evidence="15">Flavokinase</fullName>
        </alternativeName>
    </domain>
    <domain>
        <recommendedName>
            <fullName evidence="15">FMN adenylyltransferase</fullName>
            <ecNumber evidence="15">2.7.7.2</ecNumber>
        </recommendedName>
        <alternativeName>
            <fullName evidence="15">FAD pyrophosphorylase</fullName>
        </alternativeName>
        <alternativeName>
            <fullName evidence="15">FAD synthase</fullName>
        </alternativeName>
    </domain>
</protein>
<evidence type="ECO:0000256" key="12">
    <source>
        <dbReference type="ARBA" id="ARBA00023268"/>
    </source>
</evidence>
<keyword evidence="18" id="KW-1185">Reference proteome</keyword>
<dbReference type="Proteomes" id="UP001499852">
    <property type="component" value="Unassembled WGS sequence"/>
</dbReference>
<keyword evidence="10 15" id="KW-0274">FAD</keyword>
<evidence type="ECO:0000256" key="2">
    <source>
        <dbReference type="ARBA" id="ARBA00004726"/>
    </source>
</evidence>
<organism evidence="17 18">
    <name type="scientific">Prosthecobacter algae</name>
    <dbReference type="NCBI Taxonomy" id="1144682"/>
    <lineage>
        <taxon>Bacteria</taxon>
        <taxon>Pseudomonadati</taxon>
        <taxon>Verrucomicrobiota</taxon>
        <taxon>Verrucomicrobiia</taxon>
        <taxon>Verrucomicrobiales</taxon>
        <taxon>Verrucomicrobiaceae</taxon>
        <taxon>Prosthecobacter</taxon>
    </lineage>
</organism>
<evidence type="ECO:0000256" key="15">
    <source>
        <dbReference type="PIRNR" id="PIRNR004491"/>
    </source>
</evidence>
<keyword evidence="11 15" id="KW-0067">ATP-binding</keyword>
<dbReference type="Gene3D" id="3.40.50.620">
    <property type="entry name" value="HUPs"/>
    <property type="match status" value="1"/>
</dbReference>
<comment type="caution">
    <text evidence="17">The sequence shown here is derived from an EMBL/GenBank/DDBJ whole genome shotgun (WGS) entry which is preliminary data.</text>
</comment>
<comment type="pathway">
    <text evidence="2 15">Cofactor biosynthesis; FAD biosynthesis; FAD from FMN: step 1/1.</text>
</comment>